<gene>
    <name evidence="1" type="ORF">NS220_11180</name>
</gene>
<evidence type="ECO:0000313" key="2">
    <source>
        <dbReference type="Proteomes" id="UP000075025"/>
    </source>
</evidence>
<organism evidence="1 2">
    <name type="scientific">Microbacterium testaceum</name>
    <name type="common">Aureobacterium testaceum</name>
    <name type="synonym">Brevibacterium testaceum</name>
    <dbReference type="NCBI Taxonomy" id="2033"/>
    <lineage>
        <taxon>Bacteria</taxon>
        <taxon>Bacillati</taxon>
        <taxon>Actinomycetota</taxon>
        <taxon>Actinomycetes</taxon>
        <taxon>Micrococcales</taxon>
        <taxon>Microbacteriaceae</taxon>
        <taxon>Microbacterium</taxon>
    </lineage>
</organism>
<reference evidence="1 2" key="1">
    <citation type="journal article" date="2016" name="Front. Microbiol.">
        <title>Genomic Resource of Rice Seed Associated Bacteria.</title>
        <authorList>
            <person name="Midha S."/>
            <person name="Bansal K."/>
            <person name="Sharma S."/>
            <person name="Kumar N."/>
            <person name="Patil P.P."/>
            <person name="Chaudhry V."/>
            <person name="Patil P.B."/>
        </authorList>
    </citation>
    <scope>NUCLEOTIDE SEQUENCE [LARGE SCALE GENOMIC DNA]</scope>
    <source>
        <strain evidence="1 2">NS220</strain>
    </source>
</reference>
<proteinExistence type="predicted"/>
<dbReference type="AlphaFoldDB" id="A0A147EVW2"/>
<accession>A0A147EVW2</accession>
<dbReference type="PATRIC" id="fig|2033.6.peg.3472"/>
<protein>
    <submittedName>
        <fullName evidence="1">Uncharacterized protein</fullName>
    </submittedName>
</protein>
<dbReference type="OrthoDB" id="3260622at2"/>
<evidence type="ECO:0000313" key="1">
    <source>
        <dbReference type="EMBL" id="KTR93798.1"/>
    </source>
</evidence>
<sequence>MAFRGTVLSVDALLERAQAAPEPAPVSAVGVRHSAADNAARCTELIAAGEDSAESWRFGILQTLDDYTSTLRRGGPALAARVFEREPQRTGSVDVDAAFAALADFLSERDGWTAPQWAADPTRKARQWFPAVPSIFRAEAQAVSPRAFRHRGIFITGSSLSRA</sequence>
<dbReference type="Proteomes" id="UP000075025">
    <property type="component" value="Unassembled WGS sequence"/>
</dbReference>
<name>A0A147EVW2_MICTE</name>
<dbReference type="EMBL" id="LDRT01000072">
    <property type="protein sequence ID" value="KTR93798.1"/>
    <property type="molecule type" value="Genomic_DNA"/>
</dbReference>
<comment type="caution">
    <text evidence="1">The sequence shown here is derived from an EMBL/GenBank/DDBJ whole genome shotgun (WGS) entry which is preliminary data.</text>
</comment>